<keyword evidence="1" id="KW-0472">Membrane</keyword>
<feature type="transmembrane region" description="Helical" evidence="1">
    <location>
        <begin position="70"/>
        <end position="89"/>
    </location>
</feature>
<proteinExistence type="predicted"/>
<organism evidence="2 3">
    <name type="scientific">Dendrobium nobile</name>
    <name type="common">Orchid</name>
    <dbReference type="NCBI Taxonomy" id="94219"/>
    <lineage>
        <taxon>Eukaryota</taxon>
        <taxon>Viridiplantae</taxon>
        <taxon>Streptophyta</taxon>
        <taxon>Embryophyta</taxon>
        <taxon>Tracheophyta</taxon>
        <taxon>Spermatophyta</taxon>
        <taxon>Magnoliopsida</taxon>
        <taxon>Liliopsida</taxon>
        <taxon>Asparagales</taxon>
        <taxon>Orchidaceae</taxon>
        <taxon>Epidendroideae</taxon>
        <taxon>Malaxideae</taxon>
        <taxon>Dendrobiinae</taxon>
        <taxon>Dendrobium</taxon>
    </lineage>
</organism>
<evidence type="ECO:0000313" key="2">
    <source>
        <dbReference type="EMBL" id="KAI0493023.1"/>
    </source>
</evidence>
<keyword evidence="1" id="KW-1133">Transmembrane helix</keyword>
<comment type="caution">
    <text evidence="2">The sequence shown here is derived from an EMBL/GenBank/DDBJ whole genome shotgun (WGS) entry which is preliminary data.</text>
</comment>
<feature type="transmembrane region" description="Helical" evidence="1">
    <location>
        <begin position="23"/>
        <end position="44"/>
    </location>
</feature>
<gene>
    <name evidence="2" type="ORF">KFK09_027299</name>
</gene>
<dbReference type="EMBL" id="JAGYWB010000018">
    <property type="protein sequence ID" value="KAI0493023.1"/>
    <property type="molecule type" value="Genomic_DNA"/>
</dbReference>
<sequence length="211" mass="24529">MHHFCMLCSNMLYLDDKIIFPKLLYILSTLIFQYLYKFLPYVYIVEATHVLDLEKQRTRVMTLKATRRETYYLIMGVGTSCVIFHLFFFNKYFSSQIKEQTAGKSMTKNIERLAKIMPMVELGSNKSSFDFFTWGESKPVAIHISILYIKLNKEFGGIMALTCQFRGEAPGKNLLVCIVPRHCGLDKELAARCCKHGVGRLRAHFETEMFF</sequence>
<protein>
    <submittedName>
        <fullName evidence="2">Uncharacterized protein</fullName>
    </submittedName>
</protein>
<dbReference type="Proteomes" id="UP000829196">
    <property type="component" value="Unassembled WGS sequence"/>
</dbReference>
<evidence type="ECO:0000256" key="1">
    <source>
        <dbReference type="SAM" id="Phobius"/>
    </source>
</evidence>
<name>A0A8T3AAB8_DENNO</name>
<reference evidence="2" key="1">
    <citation type="journal article" date="2022" name="Front. Genet.">
        <title>Chromosome-Scale Assembly of the Dendrobium nobile Genome Provides Insights Into the Molecular Mechanism of the Biosynthesis of the Medicinal Active Ingredient of Dendrobium.</title>
        <authorList>
            <person name="Xu Q."/>
            <person name="Niu S.-C."/>
            <person name="Li K.-L."/>
            <person name="Zheng P.-J."/>
            <person name="Zhang X.-J."/>
            <person name="Jia Y."/>
            <person name="Liu Y."/>
            <person name="Niu Y.-X."/>
            <person name="Yu L.-H."/>
            <person name="Chen D.-F."/>
            <person name="Zhang G.-Q."/>
        </authorList>
    </citation>
    <scope>NUCLEOTIDE SEQUENCE</scope>
    <source>
        <tissue evidence="2">Leaf</tissue>
    </source>
</reference>
<keyword evidence="3" id="KW-1185">Reference proteome</keyword>
<evidence type="ECO:0000313" key="3">
    <source>
        <dbReference type="Proteomes" id="UP000829196"/>
    </source>
</evidence>
<keyword evidence="1" id="KW-0812">Transmembrane</keyword>
<accession>A0A8T3AAB8</accession>
<dbReference type="AlphaFoldDB" id="A0A8T3AAB8"/>